<feature type="transmembrane region" description="Helical" evidence="7">
    <location>
        <begin position="336"/>
        <end position="356"/>
    </location>
</feature>
<evidence type="ECO:0000313" key="10">
    <source>
        <dbReference type="Proteomes" id="UP001500571"/>
    </source>
</evidence>
<feature type="transmembrane region" description="Helical" evidence="7">
    <location>
        <begin position="136"/>
        <end position="160"/>
    </location>
</feature>
<protein>
    <submittedName>
        <fullName evidence="9">MFS transporter</fullName>
    </submittedName>
</protein>
<feature type="transmembrane region" description="Helical" evidence="7">
    <location>
        <begin position="362"/>
        <end position="385"/>
    </location>
</feature>
<dbReference type="PROSITE" id="PS50850">
    <property type="entry name" value="MFS"/>
    <property type="match status" value="1"/>
</dbReference>
<dbReference type="InterPro" id="IPR020846">
    <property type="entry name" value="MFS_dom"/>
</dbReference>
<dbReference type="SUPFAM" id="SSF103473">
    <property type="entry name" value="MFS general substrate transporter"/>
    <property type="match status" value="1"/>
</dbReference>
<keyword evidence="3" id="KW-1003">Cell membrane</keyword>
<evidence type="ECO:0000256" key="1">
    <source>
        <dbReference type="ARBA" id="ARBA00004651"/>
    </source>
</evidence>
<keyword evidence="5 7" id="KW-1133">Transmembrane helix</keyword>
<feature type="transmembrane region" description="Helical" evidence="7">
    <location>
        <begin position="12"/>
        <end position="36"/>
    </location>
</feature>
<evidence type="ECO:0000256" key="3">
    <source>
        <dbReference type="ARBA" id="ARBA00022475"/>
    </source>
</evidence>
<feature type="transmembrane region" description="Helical" evidence="7">
    <location>
        <begin position="48"/>
        <end position="67"/>
    </location>
</feature>
<dbReference type="InterPro" id="IPR011701">
    <property type="entry name" value="MFS"/>
</dbReference>
<keyword evidence="2" id="KW-0813">Transport</keyword>
<comment type="subcellular location">
    <subcellularLocation>
        <location evidence="1">Cell membrane</location>
        <topology evidence="1">Multi-pass membrane protein</topology>
    </subcellularLocation>
</comment>
<feature type="transmembrane region" description="Helical" evidence="7">
    <location>
        <begin position="79"/>
        <end position="98"/>
    </location>
</feature>
<evidence type="ECO:0000256" key="7">
    <source>
        <dbReference type="SAM" id="Phobius"/>
    </source>
</evidence>
<dbReference type="RefSeq" id="WP_344043250.1">
    <property type="nucleotide sequence ID" value="NZ_BAAAPB010000001.1"/>
</dbReference>
<evidence type="ECO:0000256" key="2">
    <source>
        <dbReference type="ARBA" id="ARBA00022448"/>
    </source>
</evidence>
<dbReference type="Pfam" id="PF07690">
    <property type="entry name" value="MFS_1"/>
    <property type="match status" value="1"/>
</dbReference>
<feature type="transmembrane region" description="Helical" evidence="7">
    <location>
        <begin position="222"/>
        <end position="246"/>
    </location>
</feature>
<feature type="transmembrane region" description="Helical" evidence="7">
    <location>
        <begin position="266"/>
        <end position="286"/>
    </location>
</feature>
<feature type="transmembrane region" description="Helical" evidence="7">
    <location>
        <begin position="166"/>
        <end position="186"/>
    </location>
</feature>
<comment type="caution">
    <text evidence="9">The sequence shown here is derived from an EMBL/GenBank/DDBJ whole genome shotgun (WGS) entry which is preliminary data.</text>
</comment>
<dbReference type="PANTHER" id="PTHR42718">
    <property type="entry name" value="MAJOR FACILITATOR SUPERFAMILY MULTIDRUG TRANSPORTER MFSC"/>
    <property type="match status" value="1"/>
</dbReference>
<dbReference type="Gene3D" id="1.20.1720.10">
    <property type="entry name" value="Multidrug resistance protein D"/>
    <property type="match status" value="1"/>
</dbReference>
<evidence type="ECO:0000256" key="6">
    <source>
        <dbReference type="ARBA" id="ARBA00023136"/>
    </source>
</evidence>
<dbReference type="InterPro" id="IPR036259">
    <property type="entry name" value="MFS_trans_sf"/>
</dbReference>
<feature type="transmembrane region" description="Helical" evidence="7">
    <location>
        <begin position="298"/>
        <end position="324"/>
    </location>
</feature>
<evidence type="ECO:0000256" key="4">
    <source>
        <dbReference type="ARBA" id="ARBA00022692"/>
    </source>
</evidence>
<organism evidence="9 10">
    <name type="scientific">Nocardioides panacihumi</name>
    <dbReference type="NCBI Taxonomy" id="400774"/>
    <lineage>
        <taxon>Bacteria</taxon>
        <taxon>Bacillati</taxon>
        <taxon>Actinomycetota</taxon>
        <taxon>Actinomycetes</taxon>
        <taxon>Propionibacteriales</taxon>
        <taxon>Nocardioidaceae</taxon>
        <taxon>Nocardioides</taxon>
    </lineage>
</organism>
<dbReference type="Gene3D" id="1.20.1250.20">
    <property type="entry name" value="MFS general substrate transporter like domains"/>
    <property type="match status" value="1"/>
</dbReference>
<evidence type="ECO:0000259" key="8">
    <source>
        <dbReference type="PROSITE" id="PS50850"/>
    </source>
</evidence>
<keyword evidence="4 7" id="KW-0812">Transmembrane</keyword>
<feature type="domain" description="Major facilitator superfamily (MFS) profile" evidence="8">
    <location>
        <begin position="13"/>
        <end position="460"/>
    </location>
</feature>
<keyword evidence="10" id="KW-1185">Reference proteome</keyword>
<proteinExistence type="predicted"/>
<gene>
    <name evidence="9" type="ORF">GCM10009798_11150</name>
</gene>
<feature type="transmembrane region" description="Helical" evidence="7">
    <location>
        <begin position="406"/>
        <end position="428"/>
    </location>
</feature>
<name>A0ABP5BW81_9ACTN</name>
<dbReference type="PANTHER" id="PTHR42718:SF46">
    <property type="entry name" value="BLR6921 PROTEIN"/>
    <property type="match status" value="1"/>
</dbReference>
<reference evidence="10" key="1">
    <citation type="journal article" date="2019" name="Int. J. Syst. Evol. Microbiol.">
        <title>The Global Catalogue of Microorganisms (GCM) 10K type strain sequencing project: providing services to taxonomists for standard genome sequencing and annotation.</title>
        <authorList>
            <consortium name="The Broad Institute Genomics Platform"/>
            <consortium name="The Broad Institute Genome Sequencing Center for Infectious Disease"/>
            <person name="Wu L."/>
            <person name="Ma J."/>
        </authorList>
    </citation>
    <scope>NUCLEOTIDE SEQUENCE [LARGE SCALE GENOMIC DNA]</scope>
    <source>
        <strain evidence="10">JCM 15309</strain>
    </source>
</reference>
<evidence type="ECO:0000256" key="5">
    <source>
        <dbReference type="ARBA" id="ARBA00022989"/>
    </source>
</evidence>
<accession>A0ABP5BW81</accession>
<dbReference type="CDD" id="cd17504">
    <property type="entry name" value="MFS_MMR_MDR_like"/>
    <property type="match status" value="1"/>
</dbReference>
<feature type="transmembrane region" description="Helical" evidence="7">
    <location>
        <begin position="104"/>
        <end position="124"/>
    </location>
</feature>
<dbReference type="EMBL" id="BAAAPB010000001">
    <property type="protein sequence ID" value="GAA1953751.1"/>
    <property type="molecule type" value="Genomic_DNA"/>
</dbReference>
<sequence>MSATQRRSHYQVTFAVLAVSVSAFALLQSLVVPVLAEIQADLHTSQTTVTWVLTAYLLSASVCTPIVGRVGDKVGKERMLVVALAALSVGSLIAALSTSIGPMIVGRVIQGVGGGVLPLSFGIIRDEFPAKKVPSAVGAVASLSAVGAGLGLVLAGPIVRALDYHWLFWFPMIITAGAAAATVVFVPESPVRTPGRISVLPAVLLSSWLVCLLLALSQGSDWGWTSATVVGLLVATVVLAGAWVWVENRSVSPLIDMRMMRLPAVWTTNLVALLVGFAMYGSFAFLPQLSQTPTAAGYGFGASVTESGLILLPSSVTMFLAGMYSARAARRIGPKAVVVTGSLIAALSMGMVAFVHDHPWQLAVANAVMGAGIGLIFACLSNLIVAAVPAEQTGVASGMNANIRTVGGSIGAAVMATIVTASVFPNGLPHESGYTRGFATLMVVMLVCAAVALKIPAVGRRVIEEHLVGEPEHPQLGMVAGGTLVGDKSE</sequence>
<feature type="transmembrane region" description="Helical" evidence="7">
    <location>
        <begin position="434"/>
        <end position="453"/>
    </location>
</feature>
<evidence type="ECO:0000313" key="9">
    <source>
        <dbReference type="EMBL" id="GAA1953751.1"/>
    </source>
</evidence>
<dbReference type="Proteomes" id="UP001500571">
    <property type="component" value="Unassembled WGS sequence"/>
</dbReference>
<feature type="transmembrane region" description="Helical" evidence="7">
    <location>
        <begin position="198"/>
        <end position="216"/>
    </location>
</feature>
<keyword evidence="6 7" id="KW-0472">Membrane</keyword>